<proteinExistence type="inferred from homology"/>
<keyword evidence="4" id="KW-0934">Plastid</keyword>
<sequence length="276" mass="31270">MAWMSEVRPPPGNFLSSGLLRSPATFANIKSSGIPRVRCYFSNYRGDLPDAPPLRSSNFSVVPRGSLGGLLLPNLVAKVFGPINFEASKLEVMFLGVEKDEHPEFRPRVYTLTHCDLTASLLLTISTSINTGQLQGWYKRLQRDDVVAVWRRCQGSMFLQVHCHISGDHWFRDAFAELRFHIFKRELPLVFKAFQHGDRLLFQKQSDLENAPVWVHFHSNVKEFDRVEYWGPLTQGGQFGGQCVVHNCGHQEPIQCRAPCQCCSDGAFIMNDSQIS</sequence>
<evidence type="ECO:0000256" key="4">
    <source>
        <dbReference type="ARBA" id="ARBA00022640"/>
    </source>
</evidence>
<name>A0A8T2TVN1_CERRI</name>
<comment type="subcellular location">
    <subcellularLocation>
        <location evidence="1">Plastid</location>
        <location evidence="1">Chloroplast</location>
    </subcellularLocation>
</comment>
<evidence type="ECO:0000313" key="8">
    <source>
        <dbReference type="Proteomes" id="UP000825935"/>
    </source>
</evidence>
<dbReference type="AlphaFoldDB" id="A0A8T2TVN1"/>
<dbReference type="OMA" id="AWMSEVR"/>
<evidence type="ECO:0000256" key="2">
    <source>
        <dbReference type="ARBA" id="ARBA00009234"/>
    </source>
</evidence>
<dbReference type="Proteomes" id="UP000825935">
    <property type="component" value="Chromosome 11"/>
</dbReference>
<gene>
    <name evidence="7" type="ORF">KP509_11G097000</name>
</gene>
<organism evidence="7 8">
    <name type="scientific">Ceratopteris richardii</name>
    <name type="common">Triangle waterfern</name>
    <dbReference type="NCBI Taxonomy" id="49495"/>
    <lineage>
        <taxon>Eukaryota</taxon>
        <taxon>Viridiplantae</taxon>
        <taxon>Streptophyta</taxon>
        <taxon>Embryophyta</taxon>
        <taxon>Tracheophyta</taxon>
        <taxon>Polypodiopsida</taxon>
        <taxon>Polypodiidae</taxon>
        <taxon>Polypodiales</taxon>
        <taxon>Pteridineae</taxon>
        <taxon>Pteridaceae</taxon>
        <taxon>Parkerioideae</taxon>
        <taxon>Ceratopteris</taxon>
    </lineage>
</organism>
<evidence type="ECO:0000256" key="3">
    <source>
        <dbReference type="ARBA" id="ARBA00022528"/>
    </source>
</evidence>
<evidence type="ECO:0000256" key="1">
    <source>
        <dbReference type="ARBA" id="ARBA00004229"/>
    </source>
</evidence>
<dbReference type="GO" id="GO:0009507">
    <property type="term" value="C:chloroplast"/>
    <property type="evidence" value="ECO:0007669"/>
    <property type="project" value="UniProtKB-SubCell"/>
</dbReference>
<dbReference type="PANTHER" id="PTHR31750">
    <property type="entry name" value="PROTEIN STAY-GREEN 1, CHLOROPLASTIC-RELATED"/>
    <property type="match status" value="1"/>
</dbReference>
<keyword evidence="5" id="KW-0809">Transit peptide</keyword>
<protein>
    <recommendedName>
        <fullName evidence="6">Staygreen protein domain-containing protein</fullName>
    </recommendedName>
</protein>
<feature type="domain" description="Staygreen protein" evidence="6">
    <location>
        <begin position="84"/>
        <end position="234"/>
    </location>
</feature>
<accession>A0A8T2TVN1</accession>
<dbReference type="Pfam" id="PF12638">
    <property type="entry name" value="Staygreen"/>
    <property type="match status" value="1"/>
</dbReference>
<evidence type="ECO:0000313" key="7">
    <source>
        <dbReference type="EMBL" id="KAH7426340.1"/>
    </source>
</evidence>
<dbReference type="OrthoDB" id="2012322at2759"/>
<comment type="caution">
    <text evidence="7">The sequence shown here is derived from an EMBL/GenBank/DDBJ whole genome shotgun (WGS) entry which is preliminary data.</text>
</comment>
<keyword evidence="3" id="KW-0150">Chloroplast</keyword>
<keyword evidence="8" id="KW-1185">Reference proteome</keyword>
<dbReference type="EMBL" id="CM035416">
    <property type="protein sequence ID" value="KAH7426340.1"/>
    <property type="molecule type" value="Genomic_DNA"/>
</dbReference>
<reference evidence="7" key="1">
    <citation type="submission" date="2021-08" db="EMBL/GenBank/DDBJ databases">
        <title>WGS assembly of Ceratopteris richardii.</title>
        <authorList>
            <person name="Marchant D.B."/>
            <person name="Chen G."/>
            <person name="Jenkins J."/>
            <person name="Shu S."/>
            <person name="Leebens-Mack J."/>
            <person name="Grimwood J."/>
            <person name="Schmutz J."/>
            <person name="Soltis P."/>
            <person name="Soltis D."/>
            <person name="Chen Z.-H."/>
        </authorList>
    </citation>
    <scope>NUCLEOTIDE SEQUENCE</scope>
    <source>
        <strain evidence="7">Whitten #5841</strain>
        <tissue evidence="7">Leaf</tissue>
    </source>
</reference>
<dbReference type="InterPro" id="IPR024438">
    <property type="entry name" value="Staygreen"/>
</dbReference>
<comment type="similarity">
    <text evidence="2">Belongs to the staygreen family.</text>
</comment>
<evidence type="ECO:0000256" key="5">
    <source>
        <dbReference type="ARBA" id="ARBA00022946"/>
    </source>
</evidence>
<evidence type="ECO:0000259" key="6">
    <source>
        <dbReference type="Pfam" id="PF12638"/>
    </source>
</evidence>
<dbReference type="PANTHER" id="PTHR31750:SF4">
    <property type="entry name" value="LP06106P"/>
    <property type="match status" value="1"/>
</dbReference>